<evidence type="ECO:0000256" key="1">
    <source>
        <dbReference type="SAM" id="Coils"/>
    </source>
</evidence>
<feature type="region of interest" description="Disordered" evidence="2">
    <location>
        <begin position="96"/>
        <end position="166"/>
    </location>
</feature>
<evidence type="ECO:0000313" key="4">
    <source>
        <dbReference type="Proteomes" id="UP001202328"/>
    </source>
</evidence>
<dbReference type="Proteomes" id="UP001202328">
    <property type="component" value="Unassembled WGS sequence"/>
</dbReference>
<reference evidence="3" key="1">
    <citation type="submission" date="2022-04" db="EMBL/GenBank/DDBJ databases">
        <title>A functionally conserved STORR gene fusion in Papaver species that diverged 16.8 million years ago.</title>
        <authorList>
            <person name="Catania T."/>
        </authorList>
    </citation>
    <scope>NUCLEOTIDE SEQUENCE</scope>
    <source>
        <strain evidence="3">S-188037</strain>
    </source>
</reference>
<dbReference type="AlphaFoldDB" id="A0AAD4S456"/>
<keyword evidence="1" id="KW-0175">Coiled coil</keyword>
<name>A0AAD4S456_9MAGN</name>
<proteinExistence type="predicted"/>
<gene>
    <name evidence="3" type="ORF">MKW98_000559</name>
</gene>
<accession>A0AAD4S456</accession>
<comment type="caution">
    <text evidence="3">The sequence shown here is derived from an EMBL/GenBank/DDBJ whole genome shotgun (WGS) entry which is preliminary data.</text>
</comment>
<organism evidence="3 4">
    <name type="scientific">Papaver atlanticum</name>
    <dbReference type="NCBI Taxonomy" id="357466"/>
    <lineage>
        <taxon>Eukaryota</taxon>
        <taxon>Viridiplantae</taxon>
        <taxon>Streptophyta</taxon>
        <taxon>Embryophyta</taxon>
        <taxon>Tracheophyta</taxon>
        <taxon>Spermatophyta</taxon>
        <taxon>Magnoliopsida</taxon>
        <taxon>Ranunculales</taxon>
        <taxon>Papaveraceae</taxon>
        <taxon>Papaveroideae</taxon>
        <taxon>Papaver</taxon>
    </lineage>
</organism>
<evidence type="ECO:0000256" key="2">
    <source>
        <dbReference type="SAM" id="MobiDB-lite"/>
    </source>
</evidence>
<dbReference type="EMBL" id="JAJJMB010014260">
    <property type="protein sequence ID" value="KAI3861607.1"/>
    <property type="molecule type" value="Genomic_DNA"/>
</dbReference>
<evidence type="ECO:0000313" key="3">
    <source>
        <dbReference type="EMBL" id="KAI3861607.1"/>
    </source>
</evidence>
<sequence>MWNRATIMVLYFLCFQDGPNKNVESKVLSYNQQHLDFGEVHMEKPGKIIAYYRIAVHIHLKKYQKEISNLKEELDQLRQRMIGGVKQEEILTLKEKYAEGQSSTTPSSPGEDDRLDMFGTPSSMLVESDRRSPSSGLCDPSPDHKYRRSSSKWSDEQSPRGSSVITESTHHMFKMDQGEYIKEKLTRATLSSLTTKISWILTEKVAEAKSLLLGCLPHLQASIYCKTLVEPALKTAVYEAGNVNDGLVHYILPVIVTSAEKESRYLVCY</sequence>
<feature type="coiled-coil region" evidence="1">
    <location>
        <begin position="60"/>
        <end position="87"/>
    </location>
</feature>
<keyword evidence="4" id="KW-1185">Reference proteome</keyword>
<protein>
    <submittedName>
        <fullName evidence="3">Uncharacterized protein</fullName>
    </submittedName>
</protein>